<name>X1IKR8_9ZZZZ</name>
<feature type="transmembrane region" description="Helical" evidence="1">
    <location>
        <begin position="7"/>
        <end position="24"/>
    </location>
</feature>
<evidence type="ECO:0000256" key="1">
    <source>
        <dbReference type="SAM" id="Phobius"/>
    </source>
</evidence>
<protein>
    <submittedName>
        <fullName evidence="2">Uncharacterized protein</fullName>
    </submittedName>
</protein>
<dbReference type="AlphaFoldDB" id="X1IKR8"/>
<sequence>MVEKLNYGKIMAVVLITVLIWVWADLALDEEFSVSGGTISMAKSTRPNLWVSFND</sequence>
<comment type="caution">
    <text evidence="2">The sequence shown here is derived from an EMBL/GenBank/DDBJ whole genome shotgun (WGS) entry which is preliminary data.</text>
</comment>
<keyword evidence="1" id="KW-0812">Transmembrane</keyword>
<keyword evidence="1" id="KW-1133">Transmembrane helix</keyword>
<proteinExistence type="predicted"/>
<dbReference type="EMBL" id="BARU01044947">
    <property type="protein sequence ID" value="GAH82986.1"/>
    <property type="molecule type" value="Genomic_DNA"/>
</dbReference>
<keyword evidence="1" id="KW-0472">Membrane</keyword>
<feature type="non-terminal residue" evidence="2">
    <location>
        <position position="55"/>
    </location>
</feature>
<reference evidence="2" key="1">
    <citation type="journal article" date="2014" name="Front. Microbiol.">
        <title>High frequency of phylogenetically diverse reductive dehalogenase-homologous genes in deep subseafloor sedimentary metagenomes.</title>
        <authorList>
            <person name="Kawai M."/>
            <person name="Futagami T."/>
            <person name="Toyoda A."/>
            <person name="Takaki Y."/>
            <person name="Nishi S."/>
            <person name="Hori S."/>
            <person name="Arai W."/>
            <person name="Tsubouchi T."/>
            <person name="Morono Y."/>
            <person name="Uchiyama I."/>
            <person name="Ito T."/>
            <person name="Fujiyama A."/>
            <person name="Inagaki F."/>
            <person name="Takami H."/>
        </authorList>
    </citation>
    <scope>NUCLEOTIDE SEQUENCE</scope>
    <source>
        <strain evidence="2">Expedition CK06-06</strain>
    </source>
</reference>
<gene>
    <name evidence="2" type="ORF">S03H2_68377</name>
</gene>
<evidence type="ECO:0000313" key="2">
    <source>
        <dbReference type="EMBL" id="GAH82986.1"/>
    </source>
</evidence>
<accession>X1IKR8</accession>
<organism evidence="2">
    <name type="scientific">marine sediment metagenome</name>
    <dbReference type="NCBI Taxonomy" id="412755"/>
    <lineage>
        <taxon>unclassified sequences</taxon>
        <taxon>metagenomes</taxon>
        <taxon>ecological metagenomes</taxon>
    </lineage>
</organism>